<accession>A0AAX2H432</accession>
<name>A0AAX2H432_9PSED</name>
<dbReference type="AlphaFoldDB" id="A0AAX2H432"/>
<evidence type="ECO:0000313" key="2">
    <source>
        <dbReference type="Proteomes" id="UP000219564"/>
    </source>
</evidence>
<protein>
    <submittedName>
        <fullName evidence="1">Uncharacterized protein</fullName>
    </submittedName>
</protein>
<sequence>MDYVSDEPDKAPFWRYSFISYQGENDLTFVAGTYTKFMMHIPHEGKNKFCRLGSRVKDTEALALHENRS</sequence>
<organism evidence="1 2">
    <name type="scientific">Pseudomonas lundensis</name>
    <dbReference type="NCBI Taxonomy" id="86185"/>
    <lineage>
        <taxon>Bacteria</taxon>
        <taxon>Pseudomonadati</taxon>
        <taxon>Pseudomonadota</taxon>
        <taxon>Gammaproteobacteria</taxon>
        <taxon>Pseudomonadales</taxon>
        <taxon>Pseudomonadaceae</taxon>
        <taxon>Pseudomonas</taxon>
    </lineage>
</organism>
<evidence type="ECO:0000313" key="1">
    <source>
        <dbReference type="EMBL" id="SOB51068.1"/>
    </source>
</evidence>
<gene>
    <name evidence="1" type="ORF">PLUA15_190095</name>
</gene>
<proteinExistence type="predicted"/>
<dbReference type="Proteomes" id="UP000219564">
    <property type="component" value="Unassembled WGS sequence"/>
</dbReference>
<reference evidence="1 2" key="1">
    <citation type="submission" date="2017-08" db="EMBL/GenBank/DDBJ databases">
        <authorList>
            <person name="Chaillou S."/>
        </authorList>
    </citation>
    <scope>NUCLEOTIDE SEQUENCE [LARGE SCALE GENOMIC DNA]</scope>
    <source>
        <strain evidence="1 2">MFPA15A1205</strain>
    </source>
</reference>
<comment type="caution">
    <text evidence="1">The sequence shown here is derived from an EMBL/GenBank/DDBJ whole genome shotgun (WGS) entry which is preliminary data.</text>
</comment>
<dbReference type="EMBL" id="OBKZ01000011">
    <property type="protein sequence ID" value="SOB51068.1"/>
    <property type="molecule type" value="Genomic_DNA"/>
</dbReference>